<reference evidence="2 3" key="1">
    <citation type="submission" date="2019-02" db="EMBL/GenBank/DDBJ databases">
        <title>Deep-cultivation of Planctomycetes and their phenomic and genomic characterization uncovers novel biology.</title>
        <authorList>
            <person name="Wiegand S."/>
            <person name="Jogler M."/>
            <person name="Boedeker C."/>
            <person name="Pinto D."/>
            <person name="Vollmers J."/>
            <person name="Rivas-Marin E."/>
            <person name="Kohn T."/>
            <person name="Peeters S.H."/>
            <person name="Heuer A."/>
            <person name="Rast P."/>
            <person name="Oberbeckmann S."/>
            <person name="Bunk B."/>
            <person name="Jeske O."/>
            <person name="Meyerdierks A."/>
            <person name="Storesund J.E."/>
            <person name="Kallscheuer N."/>
            <person name="Luecker S."/>
            <person name="Lage O.M."/>
            <person name="Pohl T."/>
            <person name="Merkel B.J."/>
            <person name="Hornburger P."/>
            <person name="Mueller R.-W."/>
            <person name="Bruemmer F."/>
            <person name="Labrenz M."/>
            <person name="Spormann A.M."/>
            <person name="Op Den Camp H."/>
            <person name="Overmann J."/>
            <person name="Amann R."/>
            <person name="Jetten M.S.M."/>
            <person name="Mascher T."/>
            <person name="Medema M.H."/>
            <person name="Devos D.P."/>
            <person name="Kaster A.-K."/>
            <person name="Ovreas L."/>
            <person name="Rohde M."/>
            <person name="Galperin M.Y."/>
            <person name="Jogler C."/>
        </authorList>
    </citation>
    <scope>NUCLEOTIDE SEQUENCE [LARGE SCALE GENOMIC DNA]</scope>
    <source>
        <strain evidence="2 3">Mal64</strain>
    </source>
</reference>
<name>A0A5C5ZLF0_9BACT</name>
<keyword evidence="3" id="KW-1185">Reference proteome</keyword>
<evidence type="ECO:0000313" key="3">
    <source>
        <dbReference type="Proteomes" id="UP000315440"/>
    </source>
</evidence>
<dbReference type="RefSeq" id="WP_146399190.1">
    <property type="nucleotide sequence ID" value="NZ_SJPQ01000002.1"/>
</dbReference>
<dbReference type="OrthoDB" id="288199at2"/>
<comment type="caution">
    <text evidence="2">The sequence shown here is derived from an EMBL/GenBank/DDBJ whole genome shotgun (WGS) entry which is preliminary data.</text>
</comment>
<accession>A0A5C5ZLF0</accession>
<dbReference type="AlphaFoldDB" id="A0A5C5ZLF0"/>
<dbReference type="EMBL" id="SJPQ01000002">
    <property type="protein sequence ID" value="TWT88274.1"/>
    <property type="molecule type" value="Genomic_DNA"/>
</dbReference>
<evidence type="ECO:0000313" key="2">
    <source>
        <dbReference type="EMBL" id="TWT88274.1"/>
    </source>
</evidence>
<protein>
    <recommendedName>
        <fullName evidence="4">Lytic murein transglycosylase</fullName>
    </recommendedName>
</protein>
<organism evidence="2 3">
    <name type="scientific">Pseudobythopirellula maris</name>
    <dbReference type="NCBI Taxonomy" id="2527991"/>
    <lineage>
        <taxon>Bacteria</taxon>
        <taxon>Pseudomonadati</taxon>
        <taxon>Planctomycetota</taxon>
        <taxon>Planctomycetia</taxon>
        <taxon>Pirellulales</taxon>
        <taxon>Lacipirellulaceae</taxon>
        <taxon>Pseudobythopirellula</taxon>
    </lineage>
</organism>
<evidence type="ECO:0008006" key="4">
    <source>
        <dbReference type="Google" id="ProtNLM"/>
    </source>
</evidence>
<feature type="signal peptide" evidence="1">
    <location>
        <begin position="1"/>
        <end position="46"/>
    </location>
</feature>
<evidence type="ECO:0000256" key="1">
    <source>
        <dbReference type="SAM" id="SignalP"/>
    </source>
</evidence>
<feature type="chain" id="PRO_5023044938" description="Lytic murein transglycosylase" evidence="1">
    <location>
        <begin position="47"/>
        <end position="136"/>
    </location>
</feature>
<proteinExistence type="predicted"/>
<dbReference type="Proteomes" id="UP000315440">
    <property type="component" value="Unassembled WGS sequence"/>
</dbReference>
<sequence precursor="true">MPIPISFSKKNDRLTSRPGLWLGLTAAVLALAAALPAAMAPSTAVAQTTGNREPTLRERLLYGLEASRPTELAFIDAVADTVDRGELPEKLVDRFFFWSRKRAERHTSGSRRAIVYFQPALQIQAKKLGITIASDP</sequence>
<gene>
    <name evidence="2" type="ORF">Mal64_17530</name>
</gene>
<keyword evidence="1" id="KW-0732">Signal</keyword>